<protein>
    <recommendedName>
        <fullName evidence="4">rRNA adenine N(6)-methyltransferase</fullName>
    </recommendedName>
</protein>
<gene>
    <name evidence="2" type="ORF">N7494_007982</name>
</gene>
<name>A0AAD6CTS1_9EURO</name>
<dbReference type="EMBL" id="JAQIZZ010000006">
    <property type="protein sequence ID" value="KAJ5538503.1"/>
    <property type="molecule type" value="Genomic_DNA"/>
</dbReference>
<organism evidence="2 3">
    <name type="scientific">Penicillium frequentans</name>
    <dbReference type="NCBI Taxonomy" id="3151616"/>
    <lineage>
        <taxon>Eukaryota</taxon>
        <taxon>Fungi</taxon>
        <taxon>Dikarya</taxon>
        <taxon>Ascomycota</taxon>
        <taxon>Pezizomycotina</taxon>
        <taxon>Eurotiomycetes</taxon>
        <taxon>Eurotiomycetidae</taxon>
        <taxon>Eurotiales</taxon>
        <taxon>Aspergillaceae</taxon>
        <taxon>Penicillium</taxon>
    </lineage>
</organism>
<accession>A0AAD6CTS1</accession>
<comment type="caution">
    <text evidence="2">The sequence shown here is derived from an EMBL/GenBank/DDBJ whole genome shotgun (WGS) entry which is preliminary data.</text>
</comment>
<dbReference type="InterPro" id="IPR029063">
    <property type="entry name" value="SAM-dependent_MTases_sf"/>
</dbReference>
<dbReference type="Gene3D" id="3.40.50.150">
    <property type="entry name" value="Vaccinia Virus protein VP39"/>
    <property type="match status" value="1"/>
</dbReference>
<evidence type="ECO:0008006" key="4">
    <source>
        <dbReference type="Google" id="ProtNLM"/>
    </source>
</evidence>
<sequence length="608" mass="69046">MTISAWEASARFPITQSLRDSFVKKASRKRAATAGYISEKLCDDMIHRLSPYLQRNAPVDILDLWPGSGVWSSKMNDFLRPRRHVLVEPNMKIFGSYLKELAKSKPCYKLASGDIYGTNWNTVYKKYLPEQIRPMNAVPGTLPKNDALLVLASPPETESKKDHLTPARWWASLMEDCMNQTGLHAYGSVRILVGFSVTELQVVLPRSIHERRRPAMLTENVALHHFEIASGHELEPWYTLKTWDSIQRNNQRVAERSAALDGPRNPNTRERGAKAKQEVAYHPRARSEGHHRFERSIRRGENLVNTKGHGLTAKEEAEIRKEARTARAALNFDNRCAWARADISKDMSAIDDRSRDLSRAAADPKATAASLKEIDRDIEARKSAASQKMADLHFRLTRGWERALDDIRIETHSNNLDDSVLLWDRRPFEPMLIEADEIFPRAHRALVYFEADEHAISAQQLSKVPSEDREAVMQLFEAMTLSFSSGNHISIAGLADRFFPGQAANDVVKSIPSLAKYVGKRLKPNCGPMPLADNTLDPNECFQENIDYDLSETRVISLPIRVIWDILLEYHKYAQDLSPLQINRLLGGTMTSYRTGEYRLDTAAKKLH</sequence>
<evidence type="ECO:0000313" key="3">
    <source>
        <dbReference type="Proteomes" id="UP001220324"/>
    </source>
</evidence>
<proteinExistence type="predicted"/>
<keyword evidence="3" id="KW-1185">Reference proteome</keyword>
<feature type="region of interest" description="Disordered" evidence="1">
    <location>
        <begin position="254"/>
        <end position="291"/>
    </location>
</feature>
<dbReference type="SUPFAM" id="SSF53335">
    <property type="entry name" value="S-adenosyl-L-methionine-dependent methyltransferases"/>
    <property type="match status" value="1"/>
</dbReference>
<evidence type="ECO:0000313" key="2">
    <source>
        <dbReference type="EMBL" id="KAJ5538503.1"/>
    </source>
</evidence>
<feature type="compositionally biased region" description="Basic and acidic residues" evidence="1">
    <location>
        <begin position="267"/>
        <end position="291"/>
    </location>
</feature>
<dbReference type="AlphaFoldDB" id="A0AAD6CTS1"/>
<dbReference type="Proteomes" id="UP001220324">
    <property type="component" value="Unassembled WGS sequence"/>
</dbReference>
<reference evidence="2 3" key="1">
    <citation type="journal article" date="2023" name="IMA Fungus">
        <title>Comparative genomic study of the Penicillium genus elucidates a diverse pangenome and 15 lateral gene transfer events.</title>
        <authorList>
            <person name="Petersen C."/>
            <person name="Sorensen T."/>
            <person name="Nielsen M.R."/>
            <person name="Sondergaard T.E."/>
            <person name="Sorensen J.L."/>
            <person name="Fitzpatrick D.A."/>
            <person name="Frisvad J.C."/>
            <person name="Nielsen K.L."/>
        </authorList>
    </citation>
    <scope>NUCLEOTIDE SEQUENCE [LARGE SCALE GENOMIC DNA]</scope>
    <source>
        <strain evidence="2 3">IBT 35679</strain>
    </source>
</reference>
<evidence type="ECO:0000256" key="1">
    <source>
        <dbReference type="SAM" id="MobiDB-lite"/>
    </source>
</evidence>